<reference evidence="2" key="1">
    <citation type="journal article" date="2010" name="Nat. Biotechnol.">
        <title>Draft genome sequence of the oilseed species Ricinus communis.</title>
        <authorList>
            <person name="Chan A.P."/>
            <person name="Crabtree J."/>
            <person name="Zhao Q."/>
            <person name="Lorenzi H."/>
            <person name="Orvis J."/>
            <person name="Puiu D."/>
            <person name="Melake-Berhan A."/>
            <person name="Jones K.M."/>
            <person name="Redman J."/>
            <person name="Chen G."/>
            <person name="Cahoon E.B."/>
            <person name="Gedil M."/>
            <person name="Stanke M."/>
            <person name="Haas B.J."/>
            <person name="Wortman J.R."/>
            <person name="Fraser-Liggett C.M."/>
            <person name="Ravel J."/>
            <person name="Rabinowicz P.D."/>
        </authorList>
    </citation>
    <scope>NUCLEOTIDE SEQUENCE [LARGE SCALE GENOMIC DNA]</scope>
    <source>
        <strain evidence="2">cv. Hale</strain>
    </source>
</reference>
<accession>B9RSR1</accession>
<evidence type="ECO:0000313" key="1">
    <source>
        <dbReference type="EMBL" id="EEF45394.1"/>
    </source>
</evidence>
<dbReference type="Proteomes" id="UP000008311">
    <property type="component" value="Unassembled WGS sequence"/>
</dbReference>
<evidence type="ECO:0000313" key="2">
    <source>
        <dbReference type="Proteomes" id="UP000008311"/>
    </source>
</evidence>
<proteinExistence type="predicted"/>
<protein>
    <submittedName>
        <fullName evidence="1">Uncharacterized protein</fullName>
    </submittedName>
</protein>
<dbReference type="AlphaFoldDB" id="B9RSR1"/>
<organism evidence="1 2">
    <name type="scientific">Ricinus communis</name>
    <name type="common">Castor bean</name>
    <dbReference type="NCBI Taxonomy" id="3988"/>
    <lineage>
        <taxon>Eukaryota</taxon>
        <taxon>Viridiplantae</taxon>
        <taxon>Streptophyta</taxon>
        <taxon>Embryophyta</taxon>
        <taxon>Tracheophyta</taxon>
        <taxon>Spermatophyta</taxon>
        <taxon>Magnoliopsida</taxon>
        <taxon>eudicotyledons</taxon>
        <taxon>Gunneridae</taxon>
        <taxon>Pentapetalae</taxon>
        <taxon>rosids</taxon>
        <taxon>fabids</taxon>
        <taxon>Malpighiales</taxon>
        <taxon>Euphorbiaceae</taxon>
        <taxon>Acalyphoideae</taxon>
        <taxon>Acalypheae</taxon>
        <taxon>Ricinus</taxon>
    </lineage>
</organism>
<sequence>MLKFVSSFLSTFNHFLVRSTYYKTSAKSSMPLSRYINVFRKCYESLAMLVDLDSMQVTAYNDRFRTHLPKAEDTDFPVKGKPNCIYVGCTNEGIWPRAEVL</sequence>
<gene>
    <name evidence="1" type="ORF">RCOM_0678040</name>
</gene>
<keyword evidence="2" id="KW-1185">Reference proteome</keyword>
<name>B9RSR1_RICCO</name>
<dbReference type="EMBL" id="EQ973812">
    <property type="protein sequence ID" value="EEF45394.1"/>
    <property type="molecule type" value="Genomic_DNA"/>
</dbReference>
<dbReference type="InParanoid" id="B9RSR1"/>